<dbReference type="AlphaFoldDB" id="A0A8H2QZ64"/>
<protein>
    <recommendedName>
        <fullName evidence="3">Chaperone protein DnaK</fullName>
    </recommendedName>
    <alternativeName>
        <fullName evidence="4">Chaperone protein dnaK</fullName>
    </alternativeName>
    <alternativeName>
        <fullName evidence="12">HSP70</fullName>
    </alternativeName>
    <alternativeName>
        <fullName evidence="11">Heat shock 70 kDa protein</fullName>
    </alternativeName>
    <alternativeName>
        <fullName evidence="10">Heat shock protein 70</fullName>
    </alternativeName>
</protein>
<evidence type="ECO:0000256" key="1">
    <source>
        <dbReference type="ARBA" id="ARBA00002290"/>
    </source>
</evidence>
<dbReference type="GO" id="GO:0140662">
    <property type="term" value="F:ATP-dependent protein folding chaperone"/>
    <property type="evidence" value="ECO:0007669"/>
    <property type="project" value="InterPro"/>
</dbReference>
<evidence type="ECO:0000256" key="2">
    <source>
        <dbReference type="ARBA" id="ARBA00007381"/>
    </source>
</evidence>
<dbReference type="InterPro" id="IPR013126">
    <property type="entry name" value="Hsp_70_fam"/>
</dbReference>
<evidence type="ECO:0000256" key="12">
    <source>
        <dbReference type="ARBA" id="ARBA00033103"/>
    </source>
</evidence>
<evidence type="ECO:0000256" key="6">
    <source>
        <dbReference type="ARBA" id="ARBA00022741"/>
    </source>
</evidence>
<evidence type="ECO:0000256" key="5">
    <source>
        <dbReference type="ARBA" id="ARBA00022553"/>
    </source>
</evidence>
<keyword evidence="7 13" id="KW-0067">ATP-binding</keyword>
<dbReference type="FunFam" id="3.90.640.10:FF:000003">
    <property type="entry name" value="Molecular chaperone DnaK"/>
    <property type="match status" value="1"/>
</dbReference>
<name>A0A8H2QZ64_9FIRM</name>
<evidence type="ECO:0000256" key="8">
    <source>
        <dbReference type="ARBA" id="ARBA00023016"/>
    </source>
</evidence>
<dbReference type="RefSeq" id="WP_131749965.1">
    <property type="nucleotide sequence ID" value="NZ_CAACYI010000001.1"/>
</dbReference>
<keyword evidence="8 14" id="KW-0346">Stress response</keyword>
<dbReference type="Proteomes" id="UP000377798">
    <property type="component" value="Unassembled WGS sequence"/>
</dbReference>
<evidence type="ECO:0000256" key="13">
    <source>
        <dbReference type="RuleBase" id="RU003322"/>
    </source>
</evidence>
<dbReference type="InterPro" id="IPR043129">
    <property type="entry name" value="ATPase_NBD"/>
</dbReference>
<dbReference type="SUPFAM" id="SSF100920">
    <property type="entry name" value="Heat shock protein 70kD (HSP70), peptide-binding domain"/>
    <property type="match status" value="1"/>
</dbReference>
<dbReference type="InterPro" id="IPR018181">
    <property type="entry name" value="Heat_shock_70_CS"/>
</dbReference>
<keyword evidence="5" id="KW-0597">Phosphoprotein</keyword>
<comment type="similarity">
    <text evidence="2 13">Belongs to the heat shock protein 70 family.</text>
</comment>
<dbReference type="Gene3D" id="2.60.34.10">
    <property type="entry name" value="Substrate Binding Domain Of DNAk, Chain A, domain 1"/>
    <property type="match status" value="1"/>
</dbReference>
<evidence type="ECO:0000256" key="3">
    <source>
        <dbReference type="ARBA" id="ARBA00014415"/>
    </source>
</evidence>
<evidence type="ECO:0000313" key="15">
    <source>
        <dbReference type="Proteomes" id="UP000377798"/>
    </source>
</evidence>
<dbReference type="SUPFAM" id="SSF53067">
    <property type="entry name" value="Actin-like ATPase domain"/>
    <property type="match status" value="2"/>
</dbReference>
<comment type="caution">
    <text evidence="14">The sequence shown here is derived from an EMBL/GenBank/DDBJ whole genome shotgun (WGS) entry which is preliminary data.</text>
</comment>
<keyword evidence="9" id="KW-0143">Chaperone</keyword>
<dbReference type="PROSITE" id="PS00297">
    <property type="entry name" value="HSP70_1"/>
    <property type="match status" value="1"/>
</dbReference>
<dbReference type="Pfam" id="PF00012">
    <property type="entry name" value="HSP70"/>
    <property type="match status" value="1"/>
</dbReference>
<gene>
    <name evidence="14" type="primary">dnaK_3</name>
    <name evidence="14" type="ORF">NCTC13150_02037</name>
</gene>
<dbReference type="PANTHER" id="PTHR19375">
    <property type="entry name" value="HEAT SHOCK PROTEIN 70KDA"/>
    <property type="match status" value="1"/>
</dbReference>
<dbReference type="PRINTS" id="PR00301">
    <property type="entry name" value="HEATSHOCK70"/>
</dbReference>
<reference evidence="14 15" key="1">
    <citation type="submission" date="2019-02" db="EMBL/GenBank/DDBJ databases">
        <authorList>
            <consortium name="Pathogen Informatics"/>
        </authorList>
    </citation>
    <scope>NUCLEOTIDE SEQUENCE [LARGE SCALE GENOMIC DNA]</scope>
    <source>
        <strain evidence="14 15">3012STDY7089603</strain>
    </source>
</reference>
<dbReference type="FunFam" id="3.30.420.40:FF:000071">
    <property type="entry name" value="Molecular chaperone DnaK"/>
    <property type="match status" value="1"/>
</dbReference>
<accession>A0A8H2QZ64</accession>
<dbReference type="EMBL" id="CAACYI010000001">
    <property type="protein sequence ID" value="VFB17444.1"/>
    <property type="molecule type" value="Genomic_DNA"/>
</dbReference>
<keyword evidence="15" id="KW-1185">Reference proteome</keyword>
<dbReference type="InterPro" id="IPR029047">
    <property type="entry name" value="HSP70_peptide-bd_sf"/>
</dbReference>
<proteinExistence type="inferred from homology"/>
<evidence type="ECO:0000256" key="4">
    <source>
        <dbReference type="ARBA" id="ARBA00017249"/>
    </source>
</evidence>
<dbReference type="Gene3D" id="3.30.420.40">
    <property type="match status" value="2"/>
</dbReference>
<sequence>MEIGIDLGTTNSCVAYIDQDGNPQIIPNDEGGRTTPSVIFFEEDRVIVGNQAKEEALIHPEDTVSYIKRHMGDKDFKYARKDGQIFSPEDLSAIILKKLKKIAEDYLGQEVDAAVITVPAYFNDAQRKATQDAANIAGLKVLKIINEPTAAALAYGVGKETGDQTIMIYDLGGGTFDVVIMRLEEGELRVLATNGNRQLGGFDFDNALLSYVIDYLEEKYDLDVYEDPYIIEDLRERVEDAKKALSTKTKTNIIINAGGVRDRLEISQDLFNSMIADDVQRTCDMMTFTLEDAGLDWADIDKTIFVGGSSRISLVRQKVEDLVGKKPSFELNPDEVVAIGAAIQASILAGEDRPDQNISGTKIIDVNSHSLGFATNNDQNVLMNSIMIEKNTPLPAEATNSFYLLNENQQALNIKICEGEDQDINYVTIISDTTIQLPESPRRERAEVQVTYSYDADGIIHVDVFDVTTETLMRAVDLERPSNLTKQEILEKKNTISHLEID</sequence>
<evidence type="ECO:0000256" key="11">
    <source>
        <dbReference type="ARBA" id="ARBA00030945"/>
    </source>
</evidence>
<evidence type="ECO:0000256" key="7">
    <source>
        <dbReference type="ARBA" id="ARBA00022840"/>
    </source>
</evidence>
<evidence type="ECO:0000313" key="14">
    <source>
        <dbReference type="EMBL" id="VFB17444.1"/>
    </source>
</evidence>
<organism evidence="14 15">
    <name type="scientific">Urinicoccus massiliensis</name>
    <dbReference type="NCBI Taxonomy" id="1723382"/>
    <lineage>
        <taxon>Bacteria</taxon>
        <taxon>Bacillati</taxon>
        <taxon>Bacillota</taxon>
        <taxon>Tissierellia</taxon>
        <taxon>Tissierellales</taxon>
        <taxon>Peptoniphilaceae</taxon>
        <taxon>Urinicoccus</taxon>
    </lineage>
</organism>
<evidence type="ECO:0000256" key="10">
    <source>
        <dbReference type="ARBA" id="ARBA00030019"/>
    </source>
</evidence>
<dbReference type="Gene3D" id="3.90.640.10">
    <property type="entry name" value="Actin, Chain A, domain 4"/>
    <property type="match status" value="1"/>
</dbReference>
<keyword evidence="6 13" id="KW-0547">Nucleotide-binding</keyword>
<comment type="function">
    <text evidence="1">Acts as a chaperone.</text>
</comment>
<dbReference type="GO" id="GO:0005524">
    <property type="term" value="F:ATP binding"/>
    <property type="evidence" value="ECO:0007669"/>
    <property type="project" value="UniProtKB-KW"/>
</dbReference>
<evidence type="ECO:0000256" key="9">
    <source>
        <dbReference type="ARBA" id="ARBA00023186"/>
    </source>
</evidence>